<dbReference type="Gene3D" id="3.80.10.10">
    <property type="entry name" value="Ribonuclease Inhibitor"/>
    <property type="match status" value="1"/>
</dbReference>
<protein>
    <recommendedName>
        <fullName evidence="6">T-complex-associated testis-expressed protein 1</fullName>
    </recommendedName>
</protein>
<name>A0AAD9RZZ0_9HYME</name>
<evidence type="ECO:0000313" key="5">
    <source>
        <dbReference type="Proteomes" id="UP001258017"/>
    </source>
</evidence>
<dbReference type="Proteomes" id="UP001258017">
    <property type="component" value="Unassembled WGS sequence"/>
</dbReference>
<dbReference type="Pfam" id="PF13516">
    <property type="entry name" value="LRR_6"/>
    <property type="match status" value="3"/>
</dbReference>
<dbReference type="SUPFAM" id="SSF52047">
    <property type="entry name" value="RNI-like"/>
    <property type="match status" value="1"/>
</dbReference>
<keyword evidence="2" id="KW-0963">Cytoplasm</keyword>
<evidence type="ECO:0000256" key="3">
    <source>
        <dbReference type="ARBA" id="ARBA00023212"/>
    </source>
</evidence>
<dbReference type="InterPro" id="IPR052410">
    <property type="entry name" value="DRC5"/>
</dbReference>
<gene>
    <name evidence="4" type="ORF">KPH14_001618</name>
</gene>
<dbReference type="EMBL" id="JAIFRP010000002">
    <property type="protein sequence ID" value="KAK2588730.1"/>
    <property type="molecule type" value="Genomic_DNA"/>
</dbReference>
<dbReference type="SMART" id="SM00368">
    <property type="entry name" value="LRR_RI"/>
    <property type="match status" value="4"/>
</dbReference>
<evidence type="ECO:0000313" key="4">
    <source>
        <dbReference type="EMBL" id="KAK2588730.1"/>
    </source>
</evidence>
<keyword evidence="3" id="KW-0206">Cytoskeleton</keyword>
<dbReference type="InterPro" id="IPR032675">
    <property type="entry name" value="LRR_dom_sf"/>
</dbReference>
<accession>A0AAD9RZZ0</accession>
<dbReference type="PANTHER" id="PTHR24107:SF20">
    <property type="entry name" value="DYNEIN REGULATORY COMPLEX SUBUNIT 5"/>
    <property type="match status" value="1"/>
</dbReference>
<comment type="caution">
    <text evidence="4">The sequence shown here is derived from an EMBL/GenBank/DDBJ whole genome shotgun (WGS) entry which is preliminary data.</text>
</comment>
<evidence type="ECO:0000256" key="1">
    <source>
        <dbReference type="ARBA" id="ARBA00004245"/>
    </source>
</evidence>
<reference evidence="4" key="2">
    <citation type="journal article" date="2023" name="Commun. Biol.">
        <title>Intrasexual cuticular hydrocarbon dimorphism in a wasp sheds light on hydrocarbon biosynthesis genes in Hymenoptera.</title>
        <authorList>
            <person name="Moris V.C."/>
            <person name="Podsiadlowski L."/>
            <person name="Martin S."/>
            <person name="Oeyen J.P."/>
            <person name="Donath A."/>
            <person name="Petersen M."/>
            <person name="Wilbrandt J."/>
            <person name="Misof B."/>
            <person name="Liedtke D."/>
            <person name="Thamm M."/>
            <person name="Scheiner R."/>
            <person name="Schmitt T."/>
            <person name="Niehuis O."/>
        </authorList>
    </citation>
    <scope>NUCLEOTIDE SEQUENCE</scope>
    <source>
        <strain evidence="4">GBR_01_08_01A</strain>
    </source>
</reference>
<evidence type="ECO:0000256" key="2">
    <source>
        <dbReference type="ARBA" id="ARBA00022490"/>
    </source>
</evidence>
<dbReference type="InterPro" id="IPR001611">
    <property type="entry name" value="Leu-rich_rpt"/>
</dbReference>
<keyword evidence="5" id="KW-1185">Reference proteome</keyword>
<organism evidence="4 5">
    <name type="scientific">Odynerus spinipes</name>
    <dbReference type="NCBI Taxonomy" id="1348599"/>
    <lineage>
        <taxon>Eukaryota</taxon>
        <taxon>Metazoa</taxon>
        <taxon>Ecdysozoa</taxon>
        <taxon>Arthropoda</taxon>
        <taxon>Hexapoda</taxon>
        <taxon>Insecta</taxon>
        <taxon>Pterygota</taxon>
        <taxon>Neoptera</taxon>
        <taxon>Endopterygota</taxon>
        <taxon>Hymenoptera</taxon>
        <taxon>Apocrita</taxon>
        <taxon>Aculeata</taxon>
        <taxon>Vespoidea</taxon>
        <taxon>Vespidae</taxon>
        <taxon>Eumeninae</taxon>
        <taxon>Odynerus</taxon>
    </lineage>
</organism>
<reference evidence="4" key="1">
    <citation type="submission" date="2021-08" db="EMBL/GenBank/DDBJ databases">
        <authorList>
            <person name="Misof B."/>
            <person name="Oliver O."/>
            <person name="Podsiadlowski L."/>
            <person name="Donath A."/>
            <person name="Peters R."/>
            <person name="Mayer C."/>
            <person name="Rust J."/>
            <person name="Gunkel S."/>
            <person name="Lesny P."/>
            <person name="Martin S."/>
            <person name="Oeyen J.P."/>
            <person name="Petersen M."/>
            <person name="Panagiotis P."/>
            <person name="Wilbrandt J."/>
            <person name="Tanja T."/>
        </authorList>
    </citation>
    <scope>NUCLEOTIDE SEQUENCE</scope>
    <source>
        <strain evidence="4">GBR_01_08_01A</strain>
        <tissue evidence="4">Thorax + abdomen</tissue>
    </source>
</reference>
<sequence length="512" mass="58317">MRIPHTVTENIFQAYRCSAETASLPNELRRTLYSEDQKWDERSPPDLKIFALRAIVSVWKDNPIFEELPTCTDRDILVEMLPTDLPFELTITKIVNDHYWERAAKDRWSHNDPNEHDKSWRRLYCERHLSEYLENLEASYFEPQQDDCMRLVELVKEHVHVLKLRALVPTKKQPEHSTAPGTVQEDIVEHIPMSVILPQLPHLTEISFNVGMIYMNDGFEWRDFEFSVQDCVNLGVGLKACKNLEKFSLTRSNLDRVRAAALLQNLVEHKSLKELDFSHCKLSDSGAHAVAEFTSLYRRLKVLRLTNNDIGAEGVAGIVYALVGRSVVALQHLDLGLNPLCDTGGSHICALLLRNKHIEILNINGCELSSSIGEAIADIFESGDINVPTFQINVSNNDFGPEVGRMFEKIVKFHSNIIGLDVRMCNFTRDSEFSIGQSILRNKQRRAKRRASSSIPRETMLPSLSRLWTSDKYSEEATAIDDDTLTVLTPRLNQHESKSSLFSDETKQNGGD</sequence>
<comment type="subcellular location">
    <subcellularLocation>
        <location evidence="1">Cytoplasm</location>
        <location evidence="1">Cytoskeleton</location>
    </subcellularLocation>
</comment>
<proteinExistence type="predicted"/>
<dbReference type="GO" id="GO:0005856">
    <property type="term" value="C:cytoskeleton"/>
    <property type="evidence" value="ECO:0007669"/>
    <property type="project" value="UniProtKB-SubCell"/>
</dbReference>
<dbReference type="PANTHER" id="PTHR24107">
    <property type="entry name" value="YNEIN REGULATORY COMPLEX SUBUNIT 5"/>
    <property type="match status" value="1"/>
</dbReference>
<dbReference type="AlphaFoldDB" id="A0AAD9RZZ0"/>
<evidence type="ECO:0008006" key="6">
    <source>
        <dbReference type="Google" id="ProtNLM"/>
    </source>
</evidence>